<dbReference type="PROSITE" id="PS50878">
    <property type="entry name" value="RT_POL"/>
    <property type="match status" value="1"/>
</dbReference>
<dbReference type="Proteomes" id="UP000054495">
    <property type="component" value="Unassembled WGS sequence"/>
</dbReference>
<evidence type="ECO:0000313" key="3">
    <source>
        <dbReference type="Proteomes" id="UP000054495"/>
    </source>
</evidence>
<feature type="non-terminal residue" evidence="2">
    <location>
        <position position="1"/>
    </location>
</feature>
<dbReference type="PANTHER" id="PTHR47027:SF20">
    <property type="entry name" value="REVERSE TRANSCRIPTASE-LIKE PROTEIN WITH RNA-DIRECTED DNA POLYMERASE DOMAIN"/>
    <property type="match status" value="1"/>
</dbReference>
<protein>
    <recommendedName>
        <fullName evidence="1">Reverse transcriptase domain-containing protein</fullName>
    </recommendedName>
</protein>
<keyword evidence="3" id="KW-1185">Reference proteome</keyword>
<proteinExistence type="predicted"/>
<dbReference type="CDD" id="cd01650">
    <property type="entry name" value="RT_nLTR_like"/>
    <property type="match status" value="1"/>
</dbReference>
<feature type="non-terminal residue" evidence="2">
    <location>
        <position position="255"/>
    </location>
</feature>
<gene>
    <name evidence="2" type="ORF">ANCCEY_15886</name>
</gene>
<feature type="domain" description="Reverse transcriptase" evidence="1">
    <location>
        <begin position="1"/>
        <end position="219"/>
    </location>
</feature>
<dbReference type="AlphaFoldDB" id="A0A0D6L6D9"/>
<dbReference type="EMBL" id="KE132625">
    <property type="protein sequence ID" value="EPB65051.1"/>
    <property type="molecule type" value="Genomic_DNA"/>
</dbReference>
<reference evidence="2 3" key="1">
    <citation type="submission" date="2013-05" db="EMBL/GenBank/DDBJ databases">
        <title>Draft genome of the parasitic nematode Anyclostoma ceylanicum.</title>
        <authorList>
            <person name="Mitreva M."/>
        </authorList>
    </citation>
    <scope>NUCLEOTIDE SEQUENCE [LARGE SCALE GENOMIC DNA]</scope>
</reference>
<accession>A0A0D6L6D9</accession>
<dbReference type="InterPro" id="IPR043502">
    <property type="entry name" value="DNA/RNA_pol_sf"/>
</dbReference>
<dbReference type="InterPro" id="IPR000477">
    <property type="entry name" value="RT_dom"/>
</dbReference>
<evidence type="ECO:0000259" key="1">
    <source>
        <dbReference type="PROSITE" id="PS50878"/>
    </source>
</evidence>
<sequence>LYRVFTRCITTRIRRTLDEAQPVEQAGFRRKFSTLDHIITRCRLIKVAREYQKALVLTFIDYKKAFDSVEPARVRKALKEQGVAARYTKVLSECYSRCITVFRPFPNDIEVSVEKGVLQGDPISPNLFPACLASVTRICDWSTFAVVIDGEQLNHLRSADDKVLIMRSPDDASKMFRRLDEEGSKAGLTINTFSSRQPVLLQSVLLEDVSEYVYLGHLLSMENDIKPEIARRERAGWAAYNSMKSILEDIKDQEL</sequence>
<dbReference type="Pfam" id="PF00078">
    <property type="entry name" value="RVT_1"/>
    <property type="match status" value="1"/>
</dbReference>
<name>A0A0D6L6D9_9BILA</name>
<dbReference type="PANTHER" id="PTHR47027">
    <property type="entry name" value="REVERSE TRANSCRIPTASE DOMAIN-CONTAINING PROTEIN"/>
    <property type="match status" value="1"/>
</dbReference>
<organism evidence="2 3">
    <name type="scientific">Ancylostoma ceylanicum</name>
    <dbReference type="NCBI Taxonomy" id="53326"/>
    <lineage>
        <taxon>Eukaryota</taxon>
        <taxon>Metazoa</taxon>
        <taxon>Ecdysozoa</taxon>
        <taxon>Nematoda</taxon>
        <taxon>Chromadorea</taxon>
        <taxon>Rhabditida</taxon>
        <taxon>Rhabditina</taxon>
        <taxon>Rhabditomorpha</taxon>
        <taxon>Strongyloidea</taxon>
        <taxon>Ancylostomatidae</taxon>
        <taxon>Ancylostomatinae</taxon>
        <taxon>Ancylostoma</taxon>
    </lineage>
</organism>
<dbReference type="SUPFAM" id="SSF56672">
    <property type="entry name" value="DNA/RNA polymerases"/>
    <property type="match status" value="1"/>
</dbReference>
<evidence type="ECO:0000313" key="2">
    <source>
        <dbReference type="EMBL" id="EPB65051.1"/>
    </source>
</evidence>